<dbReference type="EMBL" id="JBEXAC010000003">
    <property type="protein sequence ID" value="MET7001405.1"/>
    <property type="molecule type" value="Genomic_DNA"/>
</dbReference>
<evidence type="ECO:0000256" key="4">
    <source>
        <dbReference type="ARBA" id="ARBA00023163"/>
    </source>
</evidence>
<dbReference type="RefSeq" id="WP_354663974.1">
    <property type="nucleotide sequence ID" value="NZ_JBEXAC010000003.1"/>
</dbReference>
<evidence type="ECO:0000313" key="8">
    <source>
        <dbReference type="Proteomes" id="UP001549749"/>
    </source>
</evidence>
<evidence type="ECO:0000259" key="6">
    <source>
        <dbReference type="Pfam" id="PF08281"/>
    </source>
</evidence>
<dbReference type="Gene3D" id="1.10.10.10">
    <property type="entry name" value="Winged helix-like DNA-binding domain superfamily/Winged helix DNA-binding domain"/>
    <property type="match status" value="1"/>
</dbReference>
<evidence type="ECO:0000256" key="3">
    <source>
        <dbReference type="ARBA" id="ARBA00023082"/>
    </source>
</evidence>
<dbReference type="InterPro" id="IPR036388">
    <property type="entry name" value="WH-like_DNA-bd_sf"/>
</dbReference>
<dbReference type="Gene3D" id="1.10.1740.10">
    <property type="match status" value="1"/>
</dbReference>
<dbReference type="Proteomes" id="UP001549749">
    <property type="component" value="Unassembled WGS sequence"/>
</dbReference>
<evidence type="ECO:0000259" key="5">
    <source>
        <dbReference type="Pfam" id="PF04542"/>
    </source>
</evidence>
<evidence type="ECO:0000256" key="2">
    <source>
        <dbReference type="ARBA" id="ARBA00023015"/>
    </source>
</evidence>
<evidence type="ECO:0000256" key="1">
    <source>
        <dbReference type="ARBA" id="ARBA00010641"/>
    </source>
</evidence>
<feature type="domain" description="RNA polymerase sigma factor 70 region 4 type 2" evidence="6">
    <location>
        <begin position="128"/>
        <end position="179"/>
    </location>
</feature>
<sequence length="200" mass="24125">MDVREQEDEIWWTSYREGDERSFERIYQLYYSQLANYGSKFTHDTGVIEEAVQDLFLKLWKNRDNIGTTPSVKHYLFKAFRRTLSRKLQKQDRFFLLPGNDNDLFFRFELSQEQLLLRHEHLLELKKQVDNILSTLTNRQREVIYLKFYEDLTYEEIADLLQMQVGGVYKLTYRALDRLREHMGLLSLWLLLFCGPAKHA</sequence>
<dbReference type="InterPro" id="IPR013325">
    <property type="entry name" value="RNA_pol_sigma_r2"/>
</dbReference>
<gene>
    <name evidence="7" type="ORF">ABR189_28745</name>
</gene>
<dbReference type="CDD" id="cd06171">
    <property type="entry name" value="Sigma70_r4"/>
    <property type="match status" value="1"/>
</dbReference>
<comment type="similarity">
    <text evidence="1">Belongs to the sigma-70 factor family. ECF subfamily.</text>
</comment>
<feature type="domain" description="RNA polymerase sigma-70 region 2" evidence="5">
    <location>
        <begin position="26"/>
        <end position="93"/>
    </location>
</feature>
<dbReference type="SUPFAM" id="SSF88946">
    <property type="entry name" value="Sigma2 domain of RNA polymerase sigma factors"/>
    <property type="match status" value="1"/>
</dbReference>
<evidence type="ECO:0000313" key="7">
    <source>
        <dbReference type="EMBL" id="MET7001405.1"/>
    </source>
</evidence>
<dbReference type="PANTHER" id="PTHR43133">
    <property type="entry name" value="RNA POLYMERASE ECF-TYPE SIGMA FACTO"/>
    <property type="match status" value="1"/>
</dbReference>
<dbReference type="InterPro" id="IPR013324">
    <property type="entry name" value="RNA_pol_sigma_r3/r4-like"/>
</dbReference>
<dbReference type="NCBIfam" id="TIGR02937">
    <property type="entry name" value="sigma70-ECF"/>
    <property type="match status" value="1"/>
</dbReference>
<dbReference type="InterPro" id="IPR039425">
    <property type="entry name" value="RNA_pol_sigma-70-like"/>
</dbReference>
<dbReference type="InterPro" id="IPR014284">
    <property type="entry name" value="RNA_pol_sigma-70_dom"/>
</dbReference>
<reference evidence="7 8" key="1">
    <citation type="submission" date="2024-06" db="EMBL/GenBank/DDBJ databases">
        <title>Chitinophaga defluvii sp. nov., isolated from municipal sewage.</title>
        <authorList>
            <person name="Zhang L."/>
        </authorList>
    </citation>
    <scope>NUCLEOTIDE SEQUENCE [LARGE SCALE GENOMIC DNA]</scope>
    <source>
        <strain evidence="7 8">H8</strain>
    </source>
</reference>
<dbReference type="InterPro" id="IPR007627">
    <property type="entry name" value="RNA_pol_sigma70_r2"/>
</dbReference>
<accession>A0ABV2TGL1</accession>
<keyword evidence="2" id="KW-0805">Transcription regulation</keyword>
<keyword evidence="3" id="KW-0731">Sigma factor</keyword>
<dbReference type="Pfam" id="PF08281">
    <property type="entry name" value="Sigma70_r4_2"/>
    <property type="match status" value="1"/>
</dbReference>
<protein>
    <submittedName>
        <fullName evidence="7">Sigma-70 family RNA polymerase sigma factor</fullName>
    </submittedName>
</protein>
<keyword evidence="4" id="KW-0804">Transcription</keyword>
<keyword evidence="8" id="KW-1185">Reference proteome</keyword>
<dbReference type="PANTHER" id="PTHR43133:SF46">
    <property type="entry name" value="RNA POLYMERASE SIGMA-70 FACTOR ECF SUBFAMILY"/>
    <property type="match status" value="1"/>
</dbReference>
<dbReference type="Pfam" id="PF04542">
    <property type="entry name" value="Sigma70_r2"/>
    <property type="match status" value="1"/>
</dbReference>
<comment type="caution">
    <text evidence="7">The sequence shown here is derived from an EMBL/GenBank/DDBJ whole genome shotgun (WGS) entry which is preliminary data.</text>
</comment>
<dbReference type="SUPFAM" id="SSF88659">
    <property type="entry name" value="Sigma3 and sigma4 domains of RNA polymerase sigma factors"/>
    <property type="match status" value="1"/>
</dbReference>
<proteinExistence type="inferred from homology"/>
<dbReference type="InterPro" id="IPR013249">
    <property type="entry name" value="RNA_pol_sigma70_r4_t2"/>
</dbReference>
<name>A0ABV2TGL1_9BACT</name>
<organism evidence="7 8">
    <name type="scientific">Chitinophaga defluvii</name>
    <dbReference type="NCBI Taxonomy" id="3163343"/>
    <lineage>
        <taxon>Bacteria</taxon>
        <taxon>Pseudomonadati</taxon>
        <taxon>Bacteroidota</taxon>
        <taxon>Chitinophagia</taxon>
        <taxon>Chitinophagales</taxon>
        <taxon>Chitinophagaceae</taxon>
        <taxon>Chitinophaga</taxon>
    </lineage>
</organism>